<evidence type="ECO:0008006" key="6">
    <source>
        <dbReference type="Google" id="ProtNLM"/>
    </source>
</evidence>
<dbReference type="InterPro" id="IPR050261">
    <property type="entry name" value="FrsA_esterase"/>
</dbReference>
<dbReference type="InterPro" id="IPR029058">
    <property type="entry name" value="AB_hydrolase_fold"/>
</dbReference>
<reference evidence="5" key="1">
    <citation type="submission" date="2016-06" db="EMBL/GenBank/DDBJ databases">
        <authorList>
            <person name="Varghese N."/>
            <person name="Submissions Spin"/>
        </authorList>
    </citation>
    <scope>NUCLEOTIDE SEQUENCE [LARGE SCALE GENOMIC DNA]</scope>
    <source>
        <strain evidence="5">DSM 45246</strain>
    </source>
</reference>
<dbReference type="PANTHER" id="PTHR22946:SF9">
    <property type="entry name" value="POLYKETIDE TRANSFERASE AF380"/>
    <property type="match status" value="1"/>
</dbReference>
<evidence type="ECO:0000256" key="2">
    <source>
        <dbReference type="ARBA" id="ARBA00022801"/>
    </source>
</evidence>
<dbReference type="Gene3D" id="3.40.50.1820">
    <property type="entry name" value="alpha/beta hydrolase"/>
    <property type="match status" value="1"/>
</dbReference>
<comment type="similarity">
    <text evidence="1">Belongs to the AB hydrolase superfamily.</text>
</comment>
<dbReference type="SUPFAM" id="SSF53474">
    <property type="entry name" value="alpha/beta-Hydrolases"/>
    <property type="match status" value="1"/>
</dbReference>
<dbReference type="RefSeq" id="WP_139141739.1">
    <property type="nucleotide sequence ID" value="NZ_FMCS01000001.1"/>
</dbReference>
<accession>A0A1C4UH38</accession>
<keyword evidence="5" id="KW-1185">Reference proteome</keyword>
<evidence type="ECO:0000313" key="4">
    <source>
        <dbReference type="EMBL" id="SCE71005.1"/>
    </source>
</evidence>
<gene>
    <name evidence="4" type="ORF">GA0070214_101679</name>
</gene>
<keyword evidence="2" id="KW-0378">Hydrolase</keyword>
<dbReference type="PANTHER" id="PTHR22946">
    <property type="entry name" value="DIENELACTONE HYDROLASE DOMAIN-CONTAINING PROTEIN-RELATED"/>
    <property type="match status" value="1"/>
</dbReference>
<dbReference type="GO" id="GO:0052689">
    <property type="term" value="F:carboxylic ester hydrolase activity"/>
    <property type="evidence" value="ECO:0007669"/>
    <property type="project" value="UniProtKB-ARBA"/>
</dbReference>
<evidence type="ECO:0000313" key="5">
    <source>
        <dbReference type="Proteomes" id="UP000199629"/>
    </source>
</evidence>
<evidence type="ECO:0000256" key="3">
    <source>
        <dbReference type="SAM" id="SignalP"/>
    </source>
</evidence>
<dbReference type="EMBL" id="FMCS01000001">
    <property type="protein sequence ID" value="SCE71005.1"/>
    <property type="molecule type" value="Genomic_DNA"/>
</dbReference>
<evidence type="ECO:0000256" key="1">
    <source>
        <dbReference type="ARBA" id="ARBA00008645"/>
    </source>
</evidence>
<dbReference type="Proteomes" id="UP000199629">
    <property type="component" value="Unassembled WGS sequence"/>
</dbReference>
<organism evidence="4 5">
    <name type="scientific">Micromonospora chaiyaphumensis</name>
    <dbReference type="NCBI Taxonomy" id="307119"/>
    <lineage>
        <taxon>Bacteria</taxon>
        <taxon>Bacillati</taxon>
        <taxon>Actinomycetota</taxon>
        <taxon>Actinomycetes</taxon>
        <taxon>Micromonosporales</taxon>
        <taxon>Micromonosporaceae</taxon>
        <taxon>Micromonospora</taxon>
    </lineage>
</organism>
<keyword evidence="3" id="KW-0732">Signal</keyword>
<protein>
    <recommendedName>
        <fullName evidence="6">Alpha/beta hydrolase family protein</fullName>
    </recommendedName>
</protein>
<proteinExistence type="inferred from homology"/>
<sequence>MRRLPVLVSVAALLVVGALAGAGGAQAEAPAEPAPAAAGHAAPTVVRDIEIPVAGQPAVRAWLVRPQRAGGGLAGVLDLHWFEPGRASQDRSEFLAEATALAGRGVVSVLPQLTFPWAGDPVGDARDRAAVTAQLDAVHAAYRRLLAEPGVDRTRTAVVGHDYGAMYAVDLTAREPGLRTAVLLAPDASWANWFDLYWLQLPAGEKEAYRAVFTGLDPVDLVGRLGAGAYLQFAGADRFVGAGTRAAFAAAAPQAKVSLYPDEEHDLGAARTRDDRLAWLAGRLGLRG</sequence>
<dbReference type="AlphaFoldDB" id="A0A1C4UH38"/>
<name>A0A1C4UH38_9ACTN</name>
<feature type="chain" id="PRO_5008704813" description="Alpha/beta hydrolase family protein" evidence="3">
    <location>
        <begin position="28"/>
        <end position="288"/>
    </location>
</feature>
<feature type="signal peptide" evidence="3">
    <location>
        <begin position="1"/>
        <end position="27"/>
    </location>
</feature>